<dbReference type="Pfam" id="PF00496">
    <property type="entry name" value="SBP_bac_5"/>
    <property type="match status" value="1"/>
</dbReference>
<dbReference type="InterPro" id="IPR030678">
    <property type="entry name" value="Peptide/Ni-bd"/>
</dbReference>
<organism evidence="5 6">
    <name type="scientific">Priestia megaterium</name>
    <name type="common">Bacillus megaterium</name>
    <dbReference type="NCBI Taxonomy" id="1404"/>
    <lineage>
        <taxon>Bacteria</taxon>
        <taxon>Bacillati</taxon>
        <taxon>Bacillota</taxon>
        <taxon>Bacilli</taxon>
        <taxon>Bacillales</taxon>
        <taxon>Bacillaceae</taxon>
        <taxon>Priestia</taxon>
    </lineage>
</organism>
<evidence type="ECO:0000256" key="3">
    <source>
        <dbReference type="ARBA" id="ARBA00022729"/>
    </source>
</evidence>
<dbReference type="SUPFAM" id="SSF53850">
    <property type="entry name" value="Periplasmic binding protein-like II"/>
    <property type="match status" value="1"/>
</dbReference>
<evidence type="ECO:0000256" key="1">
    <source>
        <dbReference type="ARBA" id="ARBA00004193"/>
    </source>
</evidence>
<dbReference type="GO" id="GO:0042597">
    <property type="term" value="C:periplasmic space"/>
    <property type="evidence" value="ECO:0007669"/>
    <property type="project" value="UniProtKB-ARBA"/>
</dbReference>
<dbReference type="InterPro" id="IPR000914">
    <property type="entry name" value="SBP_5_dom"/>
</dbReference>
<protein>
    <submittedName>
        <fullName evidence="5">ABC transporter substrate-binding protein</fullName>
    </submittedName>
</protein>
<proteinExistence type="inferred from homology"/>
<dbReference type="PROSITE" id="PS01040">
    <property type="entry name" value="SBP_BACTERIAL_5"/>
    <property type="match status" value="1"/>
</dbReference>
<accession>A0AAX6BNM2</accession>
<dbReference type="Gene3D" id="3.40.190.10">
    <property type="entry name" value="Periplasmic binding protein-like II"/>
    <property type="match status" value="1"/>
</dbReference>
<dbReference type="PANTHER" id="PTHR30290">
    <property type="entry name" value="PERIPLASMIC BINDING COMPONENT OF ABC TRANSPORTER"/>
    <property type="match status" value="1"/>
</dbReference>
<keyword evidence="3" id="KW-0732">Signal</keyword>
<comment type="similarity">
    <text evidence="2">Belongs to the bacterial solute-binding protein 5 family.</text>
</comment>
<sequence length="523" mass="57955">MILIIGGMTLKQVKVKWLLFIVIALFVAGCSNNQASSGDKSTSAAQKDGGTLNIAFQSEPTTLDSQITGNSSVKDAARNIYEGLVIFDSKGNVEPDLAEKIDISDDKKVYTFQLRKGVKFHNGKEMTADDVEASINRWIKLSSLGKTNFVGAQVKRTGDYTVELHLKTPNVNTLALLADPIPAAAIFPKEIIEKAPAEGATEFVGTGPFKVKEWKKNQYITLERFKDYSSKGRKIKKTPHVDEIKISFLSDESTRISGITAGQFDIALGVSSDNAAQIESTQNVKNKLAPGGFIGLFYNTQEGFFSDLNARKAVNATINAKDILSSSYGDSDYYELTSSIVNKKFPNYYSEAGKEEYNQHDEKKAKSYLKRAGYSGQELRLLTSRDYQDQYNTAVIVQQELEKIGVKVKLEVYDWATFTDKVNDPKAWDIYPVDWAARSTIFQGFWTSGGAPVEKSTKYLDKIKAAASVKDARPAIDATQKYVWDELPFTLIGHKVNINAVSTHVKGYDFNLGPVFYNVSVNK</sequence>
<comment type="subcellular location">
    <subcellularLocation>
        <location evidence="1">Cell membrane</location>
        <topology evidence="1">Lipid-anchor</topology>
    </subcellularLocation>
</comment>
<evidence type="ECO:0000313" key="5">
    <source>
        <dbReference type="EMBL" id="GMG75317.1"/>
    </source>
</evidence>
<dbReference type="AlphaFoldDB" id="A0AAX6BNM2"/>
<name>A0AAX6BNM2_PRIMG</name>
<gene>
    <name evidence="5" type="ORF">ShirakiTB12_37850</name>
</gene>
<dbReference type="InterPro" id="IPR039424">
    <property type="entry name" value="SBP_5"/>
</dbReference>
<comment type="caution">
    <text evidence="5">The sequence shown here is derived from an EMBL/GenBank/DDBJ whole genome shotgun (WGS) entry which is preliminary data.</text>
</comment>
<evidence type="ECO:0000259" key="4">
    <source>
        <dbReference type="Pfam" id="PF00496"/>
    </source>
</evidence>
<dbReference type="InterPro" id="IPR023765">
    <property type="entry name" value="SBP_5_CS"/>
</dbReference>
<dbReference type="GO" id="GO:1904680">
    <property type="term" value="F:peptide transmembrane transporter activity"/>
    <property type="evidence" value="ECO:0007669"/>
    <property type="project" value="TreeGrafter"/>
</dbReference>
<dbReference type="PIRSF" id="PIRSF002741">
    <property type="entry name" value="MppA"/>
    <property type="match status" value="1"/>
</dbReference>
<reference evidence="5" key="1">
    <citation type="journal article" date="2024" name="Appl Microbiol">
        <title>Effect of kuratsuki Bacillus and Priestia on Taste of Sake.</title>
        <authorList>
            <person name="Kobayashi K."/>
            <person name="Nishida H."/>
        </authorList>
    </citation>
    <scope>NUCLEOTIDE SEQUENCE</scope>
    <source>
        <strain evidence="5">B-12</strain>
    </source>
</reference>
<dbReference type="EMBL" id="BSYK01000001">
    <property type="protein sequence ID" value="GMG75317.1"/>
    <property type="molecule type" value="Genomic_DNA"/>
</dbReference>
<evidence type="ECO:0000313" key="6">
    <source>
        <dbReference type="Proteomes" id="UP001165240"/>
    </source>
</evidence>
<feature type="domain" description="Solute-binding protein family 5" evidence="4">
    <location>
        <begin position="93"/>
        <end position="439"/>
    </location>
</feature>
<dbReference type="GO" id="GO:0015833">
    <property type="term" value="P:peptide transport"/>
    <property type="evidence" value="ECO:0007669"/>
    <property type="project" value="TreeGrafter"/>
</dbReference>
<dbReference type="PANTHER" id="PTHR30290:SF38">
    <property type="entry name" value="D,D-DIPEPTIDE-BINDING PERIPLASMIC PROTEIN DDPA-RELATED"/>
    <property type="match status" value="1"/>
</dbReference>
<dbReference type="Gene3D" id="3.10.105.10">
    <property type="entry name" value="Dipeptide-binding Protein, Domain 3"/>
    <property type="match status" value="1"/>
</dbReference>
<dbReference type="Proteomes" id="UP001165240">
    <property type="component" value="Unassembled WGS sequence"/>
</dbReference>
<dbReference type="GO" id="GO:0043190">
    <property type="term" value="C:ATP-binding cassette (ABC) transporter complex"/>
    <property type="evidence" value="ECO:0007669"/>
    <property type="project" value="InterPro"/>
</dbReference>
<evidence type="ECO:0000256" key="2">
    <source>
        <dbReference type="ARBA" id="ARBA00005695"/>
    </source>
</evidence>